<evidence type="ECO:0000313" key="1">
    <source>
        <dbReference type="EMBL" id="CAD8155134.1"/>
    </source>
</evidence>
<keyword evidence="2" id="KW-1185">Reference proteome</keyword>
<accession>A0A8S1TT79</accession>
<evidence type="ECO:0000313" key="2">
    <source>
        <dbReference type="Proteomes" id="UP000683925"/>
    </source>
</evidence>
<dbReference type="EMBL" id="CAJJDP010000030">
    <property type="protein sequence ID" value="CAD8155134.1"/>
    <property type="molecule type" value="Genomic_DNA"/>
</dbReference>
<protein>
    <submittedName>
        <fullName evidence="1">Uncharacterized protein</fullName>
    </submittedName>
</protein>
<reference evidence="1" key="1">
    <citation type="submission" date="2021-01" db="EMBL/GenBank/DDBJ databases">
        <authorList>
            <consortium name="Genoscope - CEA"/>
            <person name="William W."/>
        </authorList>
    </citation>
    <scope>NUCLEOTIDE SEQUENCE</scope>
</reference>
<comment type="caution">
    <text evidence="1">The sequence shown here is derived from an EMBL/GenBank/DDBJ whole genome shotgun (WGS) entry which is preliminary data.</text>
</comment>
<sequence>MMPKMYIQSNIYGLTYFELLISYQQEIRPILNITPSFDYQQKYASSIPICNLKLQEQAKINDQKCVTNYLMKWKIKMVSAFYIQLKFHQNCTLLEYAIIWHFNQEKFYKIDEKFKEL</sequence>
<name>A0A8S1TT79_PAROT</name>
<organism evidence="1 2">
    <name type="scientific">Paramecium octaurelia</name>
    <dbReference type="NCBI Taxonomy" id="43137"/>
    <lineage>
        <taxon>Eukaryota</taxon>
        <taxon>Sar</taxon>
        <taxon>Alveolata</taxon>
        <taxon>Ciliophora</taxon>
        <taxon>Intramacronucleata</taxon>
        <taxon>Oligohymenophorea</taxon>
        <taxon>Peniculida</taxon>
        <taxon>Parameciidae</taxon>
        <taxon>Paramecium</taxon>
    </lineage>
</organism>
<dbReference type="AlphaFoldDB" id="A0A8S1TT79"/>
<dbReference type="Proteomes" id="UP000683925">
    <property type="component" value="Unassembled WGS sequence"/>
</dbReference>
<gene>
    <name evidence="1" type="ORF">POCTA_138.1.T0300127</name>
</gene>
<proteinExistence type="predicted"/>